<dbReference type="PANTHER" id="PTHR44586:SF26">
    <property type="entry name" value="F-BOX DOMAIN-CONTAINING PROTEIN"/>
    <property type="match status" value="1"/>
</dbReference>
<dbReference type="SUPFAM" id="SSF81383">
    <property type="entry name" value="F-box domain"/>
    <property type="match status" value="1"/>
</dbReference>
<dbReference type="Proteomes" id="UP000324705">
    <property type="component" value="Chromosome 3B"/>
</dbReference>
<name>A0A9R1RZG6_TRITD</name>
<evidence type="ECO:0000313" key="3">
    <source>
        <dbReference type="EMBL" id="VAH74227.1"/>
    </source>
</evidence>
<sequence length="463" mass="53009">MEKASVSDDSPDSSTDCDWSQLQADLLLQIFGTLEIPDLFSSGAVCRSWHLIYLEARRLQRCSPNQSPCLVYSSGDRDANMVTLHNMSTNKLYHVTLSEPAFRTLHVMGSSYGWLITADERSNLILVNPVTRAQIAMPPPETMNNVRLRYTEDGVLDGYDVLYMDLFSRDFDTEMDPYHLTLEEARFYLYARVALSCDPSHGNCTVLVVQLPKDQLSYTRVGDTKWTWIDANPNCWAYQDILYNNNDGLFYGVRGRGEVDSIDLNEPSAEVKVILKPIISYQAHSRYIVQAPWGDFFQIWRHDKYNKENGITERVADKFYVYKIDFAKQKLVETNNIQDLAIFIGYNSSFMLPVKDFSTLIPNSIYHTDDLLDYIFCQRSSLRQAVVFNMKDSSFIELSPPSSDSRLNWPPSVWIQPSLTRGTRAFTSEGSHLGKQTYLEKLPPLVITTVQITRLGPLLRLLF</sequence>
<feature type="domain" description="F-box" evidence="1">
    <location>
        <begin position="19"/>
        <end position="50"/>
    </location>
</feature>
<proteinExistence type="predicted"/>
<feature type="domain" description="KIB1-4 beta-propeller" evidence="2">
    <location>
        <begin position="86"/>
        <end position="388"/>
    </location>
</feature>
<dbReference type="Gramene" id="TRITD3Bv1G054590.4">
    <property type="protein sequence ID" value="TRITD3Bv1G054590.4"/>
    <property type="gene ID" value="TRITD3Bv1G054590"/>
</dbReference>
<evidence type="ECO:0000259" key="2">
    <source>
        <dbReference type="Pfam" id="PF03478"/>
    </source>
</evidence>
<evidence type="ECO:0000313" key="4">
    <source>
        <dbReference type="Proteomes" id="UP000324705"/>
    </source>
</evidence>
<dbReference type="PANTHER" id="PTHR44586">
    <property type="entry name" value="F-BOX DOMAIN CONTAINING PROTEIN, EXPRESSED"/>
    <property type="match status" value="1"/>
</dbReference>
<dbReference type="EMBL" id="LT934116">
    <property type="protein sequence ID" value="VAH74227.1"/>
    <property type="molecule type" value="Genomic_DNA"/>
</dbReference>
<dbReference type="AlphaFoldDB" id="A0A9R1RZG6"/>
<dbReference type="InterPro" id="IPR005174">
    <property type="entry name" value="KIB1-4_b-propeller"/>
</dbReference>
<gene>
    <name evidence="3" type="ORF">TRITD_3Bv1G054590</name>
</gene>
<evidence type="ECO:0000259" key="1">
    <source>
        <dbReference type="Pfam" id="PF00646"/>
    </source>
</evidence>
<protein>
    <recommendedName>
        <fullName evidence="5">F-box domain-containing protein</fullName>
    </recommendedName>
</protein>
<keyword evidence="4" id="KW-1185">Reference proteome</keyword>
<organism evidence="3 4">
    <name type="scientific">Triticum turgidum subsp. durum</name>
    <name type="common">Durum wheat</name>
    <name type="synonym">Triticum durum</name>
    <dbReference type="NCBI Taxonomy" id="4567"/>
    <lineage>
        <taxon>Eukaryota</taxon>
        <taxon>Viridiplantae</taxon>
        <taxon>Streptophyta</taxon>
        <taxon>Embryophyta</taxon>
        <taxon>Tracheophyta</taxon>
        <taxon>Spermatophyta</taxon>
        <taxon>Magnoliopsida</taxon>
        <taxon>Liliopsida</taxon>
        <taxon>Poales</taxon>
        <taxon>Poaceae</taxon>
        <taxon>BOP clade</taxon>
        <taxon>Pooideae</taxon>
        <taxon>Triticodae</taxon>
        <taxon>Triticeae</taxon>
        <taxon>Triticinae</taxon>
        <taxon>Triticum</taxon>
    </lineage>
</organism>
<dbReference type="Pfam" id="PF03478">
    <property type="entry name" value="Beta-prop_KIB1-4"/>
    <property type="match status" value="1"/>
</dbReference>
<reference evidence="3 4" key="1">
    <citation type="submission" date="2017-09" db="EMBL/GenBank/DDBJ databases">
        <authorList>
            <consortium name="International Durum Wheat Genome Sequencing Consortium (IDWGSC)"/>
            <person name="Milanesi L."/>
        </authorList>
    </citation>
    <scope>NUCLEOTIDE SEQUENCE [LARGE SCALE GENOMIC DNA]</scope>
    <source>
        <strain evidence="4">cv. Svevo</strain>
    </source>
</reference>
<dbReference type="InterPro" id="IPR036047">
    <property type="entry name" value="F-box-like_dom_sf"/>
</dbReference>
<dbReference type="Pfam" id="PF00646">
    <property type="entry name" value="F-box"/>
    <property type="match status" value="1"/>
</dbReference>
<dbReference type="InterPro" id="IPR001810">
    <property type="entry name" value="F-box_dom"/>
</dbReference>
<accession>A0A9R1RZG6</accession>
<dbReference type="Gene3D" id="1.20.1280.50">
    <property type="match status" value="1"/>
</dbReference>
<evidence type="ECO:0008006" key="5">
    <source>
        <dbReference type="Google" id="ProtNLM"/>
    </source>
</evidence>